<sequence>MILNEIQKQEIADYVKSVTRYRETYNEVYDHVLSALEQEAQDSFHLSLAEEVINTDFGGLKQILEEEENTRQGLYGSFSRMLKQEMLNTFRFPAVLHNLSLLSLGLMFYFGEANSEAIVSMTIIGTLIALLIPLLLFVYKSYIRDRRQAKPSISNYALRYNALFGLNTATCVFYLCFAWDAMIALEPGILVAIMWTAYFFSSIFLRAFMKMYNSALKLKLR</sequence>
<evidence type="ECO:0000313" key="2">
    <source>
        <dbReference type="EMBL" id="GGC75007.1"/>
    </source>
</evidence>
<dbReference type="RefSeq" id="WP_188627843.1">
    <property type="nucleotide sequence ID" value="NZ_BMIL01000012.1"/>
</dbReference>
<reference evidence="2" key="2">
    <citation type="submission" date="2020-09" db="EMBL/GenBank/DDBJ databases">
        <authorList>
            <person name="Sun Q."/>
            <person name="Zhou Y."/>
        </authorList>
    </citation>
    <scope>NUCLEOTIDE SEQUENCE</scope>
    <source>
        <strain evidence="2">CGMCC 1.15343</strain>
    </source>
</reference>
<dbReference type="AlphaFoldDB" id="A0A916XI27"/>
<feature type="transmembrane region" description="Helical" evidence="1">
    <location>
        <begin position="90"/>
        <end position="111"/>
    </location>
</feature>
<evidence type="ECO:0000313" key="3">
    <source>
        <dbReference type="Proteomes" id="UP000651668"/>
    </source>
</evidence>
<accession>A0A916XI27</accession>
<keyword evidence="1" id="KW-0472">Membrane</keyword>
<feature type="transmembrane region" description="Helical" evidence="1">
    <location>
        <begin position="188"/>
        <end position="209"/>
    </location>
</feature>
<name>A0A916XI27_9SPHI</name>
<gene>
    <name evidence="2" type="ORF">GCM10011387_30910</name>
</gene>
<organism evidence="2 3">
    <name type="scientific">Pedobacter quisquiliarum</name>
    <dbReference type="NCBI Taxonomy" id="1834438"/>
    <lineage>
        <taxon>Bacteria</taxon>
        <taxon>Pseudomonadati</taxon>
        <taxon>Bacteroidota</taxon>
        <taxon>Sphingobacteriia</taxon>
        <taxon>Sphingobacteriales</taxon>
        <taxon>Sphingobacteriaceae</taxon>
        <taxon>Pedobacter</taxon>
    </lineage>
</organism>
<keyword evidence="1" id="KW-1133">Transmembrane helix</keyword>
<comment type="caution">
    <text evidence="2">The sequence shown here is derived from an EMBL/GenBank/DDBJ whole genome shotgun (WGS) entry which is preliminary data.</text>
</comment>
<keyword evidence="3" id="KW-1185">Reference proteome</keyword>
<dbReference type="Proteomes" id="UP000651668">
    <property type="component" value="Unassembled WGS sequence"/>
</dbReference>
<feature type="transmembrane region" description="Helical" evidence="1">
    <location>
        <begin position="160"/>
        <end position="182"/>
    </location>
</feature>
<evidence type="ECO:0000256" key="1">
    <source>
        <dbReference type="SAM" id="Phobius"/>
    </source>
</evidence>
<dbReference type="EMBL" id="BMIL01000012">
    <property type="protein sequence ID" value="GGC75007.1"/>
    <property type="molecule type" value="Genomic_DNA"/>
</dbReference>
<proteinExistence type="predicted"/>
<keyword evidence="1" id="KW-0812">Transmembrane</keyword>
<reference evidence="2" key="1">
    <citation type="journal article" date="2014" name="Int. J. Syst. Evol. Microbiol.">
        <title>Complete genome sequence of Corynebacterium casei LMG S-19264T (=DSM 44701T), isolated from a smear-ripened cheese.</title>
        <authorList>
            <consortium name="US DOE Joint Genome Institute (JGI-PGF)"/>
            <person name="Walter F."/>
            <person name="Albersmeier A."/>
            <person name="Kalinowski J."/>
            <person name="Ruckert C."/>
        </authorList>
    </citation>
    <scope>NUCLEOTIDE SEQUENCE</scope>
    <source>
        <strain evidence="2">CGMCC 1.15343</strain>
    </source>
</reference>
<protein>
    <submittedName>
        <fullName evidence="2">Uncharacterized protein</fullName>
    </submittedName>
</protein>
<feature type="transmembrane region" description="Helical" evidence="1">
    <location>
        <begin position="117"/>
        <end position="139"/>
    </location>
</feature>